<evidence type="ECO:0000313" key="3">
    <source>
        <dbReference type="EMBL" id="WFP25028.1"/>
    </source>
</evidence>
<dbReference type="EMBL" id="CP121270">
    <property type="protein sequence ID" value="WFP25028.1"/>
    <property type="molecule type" value="Genomic_DNA"/>
</dbReference>
<evidence type="ECO:0000313" key="4">
    <source>
        <dbReference type="Proteomes" id="UP001152308"/>
    </source>
</evidence>
<evidence type="ECO:0000313" key="2">
    <source>
        <dbReference type="EMBL" id="MDF6103979.1"/>
    </source>
</evidence>
<evidence type="ECO:0000256" key="1">
    <source>
        <dbReference type="SAM" id="Phobius"/>
    </source>
</evidence>
<dbReference type="RefSeq" id="WP_156422439.1">
    <property type="nucleotide sequence ID" value="NZ_CP095552.1"/>
</dbReference>
<name>A0AAX3T832_9ACTN</name>
<accession>A0AAX3T832</accession>
<reference evidence="3" key="3">
    <citation type="submission" date="2023-04" db="EMBL/GenBank/DDBJ databases">
        <title>Complete genome sequence of a phthalic acid esters degrading bacterial strain.</title>
        <authorList>
            <person name="Weng L."/>
            <person name="Jia Y."/>
            <person name="Ren L."/>
        </authorList>
    </citation>
    <scope>NUCLEOTIDE SEQUENCE</scope>
    <source>
        <strain evidence="3">RL-LY01</strain>
    </source>
</reference>
<reference evidence="2" key="2">
    <citation type="submission" date="2022-01" db="EMBL/GenBank/DDBJ databases">
        <authorList>
            <person name="Sanchez-Suarez J."/>
            <person name="Villamil L."/>
            <person name="Diaz L.E."/>
        </authorList>
    </citation>
    <scope>NUCLEOTIDE SEQUENCE</scope>
    <source>
        <strain evidence="2">EUFUS-Z928</strain>
    </source>
</reference>
<keyword evidence="4" id="KW-1185">Reference proteome</keyword>
<proteinExistence type="predicted"/>
<feature type="transmembrane region" description="Helical" evidence="1">
    <location>
        <begin position="23"/>
        <end position="44"/>
    </location>
</feature>
<evidence type="ECO:0000313" key="5">
    <source>
        <dbReference type="Proteomes" id="UP001213504"/>
    </source>
</evidence>
<gene>
    <name evidence="2" type="ORF">L2299_23400</name>
    <name evidence="3" type="ORF">P9A14_00320</name>
</gene>
<organism evidence="3 5">
    <name type="scientific">Gordonia hongkongensis</name>
    <dbReference type="NCBI Taxonomy" id="1701090"/>
    <lineage>
        <taxon>Bacteria</taxon>
        <taxon>Bacillati</taxon>
        <taxon>Actinomycetota</taxon>
        <taxon>Actinomycetes</taxon>
        <taxon>Mycobacteriales</taxon>
        <taxon>Gordoniaceae</taxon>
        <taxon>Gordonia</taxon>
    </lineage>
</organism>
<dbReference type="Proteomes" id="UP001152308">
    <property type="component" value="Unassembled WGS sequence"/>
</dbReference>
<keyword evidence="1" id="KW-0472">Membrane</keyword>
<keyword evidence="1" id="KW-1133">Transmembrane helix</keyword>
<dbReference type="Proteomes" id="UP001213504">
    <property type="component" value="Chromosome"/>
</dbReference>
<sequence>MLPVTVMVQPLCTSLMLQRRDWWAGNPLGLTLAVKPVLAVLFSCRY</sequence>
<keyword evidence="1" id="KW-0812">Transmembrane</keyword>
<protein>
    <submittedName>
        <fullName evidence="3">Uncharacterized protein</fullName>
    </submittedName>
</protein>
<dbReference type="EMBL" id="JAKJLQ010000041">
    <property type="protein sequence ID" value="MDF6103979.1"/>
    <property type="molecule type" value="Genomic_DNA"/>
</dbReference>
<reference evidence="2" key="1">
    <citation type="journal article" date="2022" name="Data Brief">
        <title>Draft genome sequence data of Gordonia hongkongensis strain EUFUS-Z928 isolated from the octocoral Eunicea fusca.</title>
        <authorList>
            <person name="Sanchez-Suarez J."/>
            <person name="Diaz L."/>
            <person name="Melo-Bolivar J."/>
            <person name="Villamil L."/>
        </authorList>
    </citation>
    <scope>NUCLEOTIDE SEQUENCE</scope>
    <source>
        <strain evidence="2">EUFUS-Z928</strain>
    </source>
</reference>
<dbReference type="AlphaFoldDB" id="A0AAX3T832"/>